<dbReference type="InterPro" id="IPR036188">
    <property type="entry name" value="FAD/NAD-bd_sf"/>
</dbReference>
<organism evidence="2 3">
    <name type="scientific">Pyrobaculum oguniense (strain DSM 13380 / JCM 10595 / TE7)</name>
    <dbReference type="NCBI Taxonomy" id="698757"/>
    <lineage>
        <taxon>Archaea</taxon>
        <taxon>Thermoproteota</taxon>
        <taxon>Thermoprotei</taxon>
        <taxon>Thermoproteales</taxon>
        <taxon>Thermoproteaceae</taxon>
        <taxon>Pyrobaculum</taxon>
    </lineage>
</organism>
<gene>
    <name evidence="2" type="ordered locus">Pogu_1020</name>
</gene>
<dbReference type="HOGENOM" id="CLU_030742_5_0_2"/>
<dbReference type="InterPro" id="IPR023753">
    <property type="entry name" value="FAD/NAD-binding_dom"/>
</dbReference>
<reference evidence="2 3" key="1">
    <citation type="journal article" date="2012" name="Stand. Genomic Sci.">
        <title>Complete genome sequence of Pyrobaculum oguniense.</title>
        <authorList>
            <person name="Bernick D.L."/>
            <person name="Karplus K."/>
            <person name="Lui L.M."/>
            <person name="Coker J.K."/>
            <person name="Murphy J.N."/>
            <person name="Chan P.P."/>
            <person name="Cozen A.E."/>
            <person name="Lowe T.M."/>
        </authorList>
    </citation>
    <scope>NUCLEOTIDE SEQUENCE [LARGE SCALE GENOMIC DNA]</scope>
    <source>
        <strain evidence="2 3">TE7</strain>
    </source>
</reference>
<dbReference type="Pfam" id="PF07992">
    <property type="entry name" value="Pyr_redox_2"/>
    <property type="match status" value="1"/>
</dbReference>
<dbReference type="eggNOG" id="arCOG01064">
    <property type="taxonomic scope" value="Archaea"/>
</dbReference>
<dbReference type="AlphaFoldDB" id="H6Q9Y9"/>
<dbReference type="Gene3D" id="3.50.50.60">
    <property type="entry name" value="FAD/NAD(P)-binding domain"/>
    <property type="match status" value="2"/>
</dbReference>
<sequence>MYMPKKVVIVGGGVGGSFVANKLAHKLSSEVRKGEVEITVIEPARELHYQPGYLYVPFMELPSDVMFRSPKKVLSPLVKLVEKPAAKIDLKARKVQTADGAEYPYDYLVVATGSVARTDAIPGFNKTWYTLWTYEGAKALRQRLRSFTKGTLVFSVTSTPYKCPVAPYEFLFMFDDYLMSTGLKKDVKMIFTTIAPHLHAQPNVNKFLEEQMKLRGIEYRTKFEVKEIKEGEVVGPETIKADLVVAVPKHTPADVVVNSGLVDQSGWLPVDKNTLQIQGGSGVEYGLGDTTNLAVPKAGSVAHFQSEVVASRIHEEIALGYADTVYRGRVICFIMTGFEEATQVSWNYENPALYPPPSSKFFARLKDLTNYSIWGVMRCGL</sequence>
<proteinExistence type="predicted"/>
<dbReference type="PANTHER" id="PTHR43755:SF1">
    <property type="entry name" value="FAD-DEPENDENT PYRIDINE NUCLEOTIDE-DISULPHIDE OXIDOREDUCTASE"/>
    <property type="match status" value="1"/>
</dbReference>
<dbReference type="PANTHER" id="PTHR43755">
    <property type="match status" value="1"/>
</dbReference>
<evidence type="ECO:0000313" key="2">
    <source>
        <dbReference type="EMBL" id="AFA39047.1"/>
    </source>
</evidence>
<evidence type="ECO:0000259" key="1">
    <source>
        <dbReference type="Pfam" id="PF07992"/>
    </source>
</evidence>
<dbReference type="Proteomes" id="UP000009062">
    <property type="component" value="Chromosome"/>
</dbReference>
<protein>
    <submittedName>
        <fullName evidence="2">NAD(FAD)-dependent dehydrogenase</fullName>
    </submittedName>
</protein>
<name>H6Q9Y9_PYROT</name>
<dbReference type="KEGG" id="pog:Pogu_1020"/>
<accession>H6Q9Y9</accession>
<dbReference type="STRING" id="698757.Pogu_1020"/>
<feature type="domain" description="FAD/NAD(P)-binding" evidence="1">
    <location>
        <begin position="5"/>
        <end position="145"/>
    </location>
</feature>
<keyword evidence="3" id="KW-1185">Reference proteome</keyword>
<dbReference type="InterPro" id="IPR052541">
    <property type="entry name" value="SQRD"/>
</dbReference>
<dbReference type="SUPFAM" id="SSF51905">
    <property type="entry name" value="FAD/NAD(P)-binding domain"/>
    <property type="match status" value="2"/>
</dbReference>
<dbReference type="EMBL" id="CP003316">
    <property type="protein sequence ID" value="AFA39047.1"/>
    <property type="molecule type" value="Genomic_DNA"/>
</dbReference>
<dbReference type="GO" id="GO:0016491">
    <property type="term" value="F:oxidoreductase activity"/>
    <property type="evidence" value="ECO:0007669"/>
    <property type="project" value="InterPro"/>
</dbReference>
<evidence type="ECO:0000313" key="3">
    <source>
        <dbReference type="Proteomes" id="UP000009062"/>
    </source>
</evidence>